<feature type="domain" description="Amidohydrolase 3" evidence="1">
    <location>
        <begin position="54"/>
        <end position="532"/>
    </location>
</feature>
<dbReference type="AlphaFoldDB" id="A0A2T0LES8"/>
<dbReference type="InterPro" id="IPR013108">
    <property type="entry name" value="Amidohydro_3"/>
</dbReference>
<dbReference type="Gene3D" id="3.10.310.70">
    <property type="match status" value="1"/>
</dbReference>
<dbReference type="Pfam" id="PF07969">
    <property type="entry name" value="Amidohydro_3"/>
    <property type="match status" value="1"/>
</dbReference>
<dbReference type="CDD" id="cd01300">
    <property type="entry name" value="YtcJ_like"/>
    <property type="match status" value="1"/>
</dbReference>
<dbReference type="Proteomes" id="UP000237797">
    <property type="component" value="Unassembled WGS sequence"/>
</dbReference>
<accession>A0A2T0LES8</accession>
<gene>
    <name evidence="2" type="ORF">CLV97_1113</name>
</gene>
<organism evidence="2 3">
    <name type="scientific">Planifilum fimeticola</name>
    <dbReference type="NCBI Taxonomy" id="201975"/>
    <lineage>
        <taxon>Bacteria</taxon>
        <taxon>Bacillati</taxon>
        <taxon>Bacillota</taxon>
        <taxon>Bacilli</taxon>
        <taxon>Bacillales</taxon>
        <taxon>Thermoactinomycetaceae</taxon>
        <taxon>Planifilum</taxon>
    </lineage>
</organism>
<dbReference type="InterPro" id="IPR032466">
    <property type="entry name" value="Metal_Hydrolase"/>
</dbReference>
<comment type="caution">
    <text evidence="2">The sequence shown here is derived from an EMBL/GenBank/DDBJ whole genome shotgun (WGS) entry which is preliminary data.</text>
</comment>
<dbReference type="InterPro" id="IPR011059">
    <property type="entry name" value="Metal-dep_hydrolase_composite"/>
</dbReference>
<sequence>MPMEKVLLTGGRIFTLDAERPEAEALYVEKGRIVALGDREEVELQHGRAGVRRIDLQGGFAVPGLVDSHLHLAMFGRKFLLIDFSRTRSKEEMLRLLRERVAKTPPGEWVLGSNWDENRFREGEIPTREELDDVAPGHPVLLTRVCHHVRLANSAAFRAAKVAEDAPDPPRGAYGRDASGRLNGLIYEEASRPFLDAQPRPTFGQWKEMVRQAVKYALSRGLTGAHTDDLRELGSISDTLRIYRELVKEGNPFRTHHLIYHPHLGEAEELGIRAGDGDEWVTVGGVKIFADGSLGGRTALLSRPYRDDPERTGMAVHSREEMSELAGRARRMGYPIAVHAIGDLAAERVIRVLEAIPGEGRRRLPDRLIHASVLRRDLIARLKRLPVVLDIQPRFVAGDFPWVMDRLGPELSPFAYAFKTMLREGLVCAGGSDAPIEPMDPLLGIHAAITRRPPGGEGPPEGYSPGERLTPKEALALFTRGSAFAAGEEKERGTLSAGKWADVTVFDRNPLEVDPEELPEARVMMTLVNGRIGYEG</sequence>
<reference evidence="2 3" key="1">
    <citation type="submission" date="2018-03" db="EMBL/GenBank/DDBJ databases">
        <title>Genomic Encyclopedia of Archaeal and Bacterial Type Strains, Phase II (KMG-II): from individual species to whole genera.</title>
        <authorList>
            <person name="Goeker M."/>
        </authorList>
    </citation>
    <scope>NUCLEOTIDE SEQUENCE [LARGE SCALE GENOMIC DNA]</scope>
    <source>
        <strain evidence="2 3">DSM 44946</strain>
    </source>
</reference>
<proteinExistence type="predicted"/>
<dbReference type="SUPFAM" id="SSF51556">
    <property type="entry name" value="Metallo-dependent hydrolases"/>
    <property type="match status" value="1"/>
</dbReference>
<evidence type="ECO:0000313" key="2">
    <source>
        <dbReference type="EMBL" id="PRX40662.1"/>
    </source>
</evidence>
<name>A0A2T0LES8_9BACL</name>
<evidence type="ECO:0000259" key="1">
    <source>
        <dbReference type="Pfam" id="PF07969"/>
    </source>
</evidence>
<dbReference type="Gene3D" id="3.20.20.140">
    <property type="entry name" value="Metal-dependent hydrolases"/>
    <property type="match status" value="1"/>
</dbReference>
<dbReference type="SUPFAM" id="SSF51338">
    <property type="entry name" value="Composite domain of metallo-dependent hydrolases"/>
    <property type="match status" value="1"/>
</dbReference>
<keyword evidence="3" id="KW-1185">Reference proteome</keyword>
<protein>
    <recommendedName>
        <fullName evidence="1">Amidohydrolase 3 domain-containing protein</fullName>
    </recommendedName>
</protein>
<dbReference type="GO" id="GO:0016810">
    <property type="term" value="F:hydrolase activity, acting on carbon-nitrogen (but not peptide) bonds"/>
    <property type="evidence" value="ECO:0007669"/>
    <property type="project" value="InterPro"/>
</dbReference>
<evidence type="ECO:0000313" key="3">
    <source>
        <dbReference type="Proteomes" id="UP000237797"/>
    </source>
</evidence>
<dbReference type="EMBL" id="PVNE01000011">
    <property type="protein sequence ID" value="PRX40662.1"/>
    <property type="molecule type" value="Genomic_DNA"/>
</dbReference>
<dbReference type="InterPro" id="IPR033932">
    <property type="entry name" value="YtcJ-like"/>
</dbReference>
<dbReference type="PANTHER" id="PTHR22642">
    <property type="entry name" value="IMIDAZOLONEPROPIONASE"/>
    <property type="match status" value="1"/>
</dbReference>
<dbReference type="PANTHER" id="PTHR22642:SF2">
    <property type="entry name" value="PROTEIN LONG AFTER FAR-RED 3"/>
    <property type="match status" value="1"/>
</dbReference>
<dbReference type="Gene3D" id="2.30.40.10">
    <property type="entry name" value="Urease, subunit C, domain 1"/>
    <property type="match status" value="1"/>
</dbReference>